<reference evidence="3 4" key="1">
    <citation type="submission" date="2020-05" db="EMBL/GenBank/DDBJ databases">
        <title>Whole genome sequencing and identification of novel metabolites from Paenibacillus alvei strain JR949.</title>
        <authorList>
            <person name="Rajendhran J."/>
            <person name="Sree Pranav P."/>
            <person name="Mahalakshmi B."/>
            <person name="Karthikeyan R."/>
        </authorList>
    </citation>
    <scope>NUCLEOTIDE SEQUENCE [LARGE SCALE GENOMIC DNA]</scope>
    <source>
        <strain evidence="3 4">JR949</strain>
    </source>
</reference>
<evidence type="ECO:0000313" key="3">
    <source>
        <dbReference type="EMBL" id="NOJ70149.1"/>
    </source>
</evidence>
<feature type="domain" description="SLH" evidence="2">
    <location>
        <begin position="513"/>
        <end position="570"/>
    </location>
</feature>
<feature type="domain" description="SLH" evidence="2">
    <location>
        <begin position="571"/>
        <end position="634"/>
    </location>
</feature>
<proteinExistence type="predicted"/>
<dbReference type="InterPro" id="IPR050491">
    <property type="entry name" value="AmpC-like"/>
</dbReference>
<dbReference type="GO" id="GO:0016787">
    <property type="term" value="F:hydrolase activity"/>
    <property type="evidence" value="ECO:0007669"/>
    <property type="project" value="UniProtKB-KW"/>
</dbReference>
<dbReference type="EMBL" id="JABFOR010000005">
    <property type="protein sequence ID" value="NOJ70149.1"/>
    <property type="molecule type" value="Genomic_DNA"/>
</dbReference>
<dbReference type="PANTHER" id="PTHR46825">
    <property type="entry name" value="D-ALANYL-D-ALANINE-CARBOXYPEPTIDASE/ENDOPEPTIDASE AMPH"/>
    <property type="match status" value="1"/>
</dbReference>
<dbReference type="RefSeq" id="WP_171415564.1">
    <property type="nucleotide sequence ID" value="NZ_JABFOR010000005.1"/>
</dbReference>
<evidence type="ECO:0000259" key="2">
    <source>
        <dbReference type="PROSITE" id="PS51272"/>
    </source>
</evidence>
<dbReference type="Proteomes" id="UP000552038">
    <property type="component" value="Unassembled WGS sequence"/>
</dbReference>
<sequence>MQRSSVHSSASPHMNRRVRKLFLILSLAVALATVSSVHAADAQSAQVNPNVSQSASSKISAISTTLTNGPSDPKEIESFADQLFASPSLQKLPGAVFVVVKNGQILLSKGYGYADVKTKKPMDPDTTVLRFASVTKPFASTALLQLAEQGKLDVKKDISAYLGDLTIPRKVDGALTAEHLMTHTSGFDYPEASDDLSITSNADYVRKHMPTVVRKPGTSYSYDNFGFKLQGYLVERITGVPFHEYGMKHILQPLGMTHSSFIMTSEAKRNLATSYTGTGEMIPYYEVSPADGPDGSLVSTGSDMAKFMIALLNGGTYKGQRILHSDTVHEMMKIRVSAHPKVPNTTYGFESLYHESFNGQHIIGKGGNLPGFGSFIWLMPERNVGFMVIYNRNEDSKEDFRNIVFRSFMDHYYPDQRPVPVETMPDKDTVKKLVGEYRDLRIGFHSIRITVQPDGKLKLIDSINGNSQSLSQIDTLLFRTEKGKYVSFKKNDIGGISYLDYNNVAWYEKLSLPDIRYTDVGTDHPYRSYIQDIIMRSGDTEHKGLFRPASPITRAEFVSMFIKCLRMQPSQQPSSFSDMKGHWAEKDVQAAHKAGLVSGSSGQYFNPDQPIQRQEAAMIAWRFAKYLGSPPQQAKLAGDTDAWAIDGVKYAVAMRKYGPEITTDTDSSIDYESKRSMLRQEAAALISTIFKQAISF</sequence>
<keyword evidence="3" id="KW-0378">Hydrolase</keyword>
<keyword evidence="1" id="KW-0732">Signal</keyword>
<dbReference type="Pfam" id="PF00144">
    <property type="entry name" value="Beta-lactamase"/>
    <property type="match status" value="1"/>
</dbReference>
<gene>
    <name evidence="3" type="ORF">HMI46_06240</name>
</gene>
<dbReference type="PROSITE" id="PS51272">
    <property type="entry name" value="SLH"/>
    <property type="match status" value="2"/>
</dbReference>
<dbReference type="InterPro" id="IPR012338">
    <property type="entry name" value="Beta-lactam/transpept-like"/>
</dbReference>
<dbReference type="Pfam" id="PF00395">
    <property type="entry name" value="SLH"/>
    <property type="match status" value="1"/>
</dbReference>
<dbReference type="SUPFAM" id="SSF56601">
    <property type="entry name" value="beta-lactamase/transpeptidase-like"/>
    <property type="match status" value="1"/>
</dbReference>
<name>A0AAP7DI08_PAEAL</name>
<feature type="chain" id="PRO_5042971053" evidence="1">
    <location>
        <begin position="40"/>
        <end position="696"/>
    </location>
</feature>
<protein>
    <submittedName>
        <fullName evidence="3">Serine hydrolase</fullName>
    </submittedName>
</protein>
<dbReference type="InterPro" id="IPR001466">
    <property type="entry name" value="Beta-lactam-related"/>
</dbReference>
<dbReference type="AlphaFoldDB" id="A0AAP7DI08"/>
<dbReference type="Gene3D" id="3.40.710.10">
    <property type="entry name" value="DD-peptidase/beta-lactamase superfamily"/>
    <property type="match status" value="1"/>
</dbReference>
<feature type="signal peptide" evidence="1">
    <location>
        <begin position="1"/>
        <end position="39"/>
    </location>
</feature>
<comment type="caution">
    <text evidence="3">The sequence shown here is derived from an EMBL/GenBank/DDBJ whole genome shotgun (WGS) entry which is preliminary data.</text>
</comment>
<dbReference type="PANTHER" id="PTHR46825:SF9">
    <property type="entry name" value="BETA-LACTAMASE-RELATED DOMAIN-CONTAINING PROTEIN"/>
    <property type="match status" value="1"/>
</dbReference>
<organism evidence="3 4">
    <name type="scientific">Paenibacillus alvei</name>
    <name type="common">Bacillus alvei</name>
    <dbReference type="NCBI Taxonomy" id="44250"/>
    <lineage>
        <taxon>Bacteria</taxon>
        <taxon>Bacillati</taxon>
        <taxon>Bacillota</taxon>
        <taxon>Bacilli</taxon>
        <taxon>Bacillales</taxon>
        <taxon>Paenibacillaceae</taxon>
        <taxon>Paenibacillus</taxon>
    </lineage>
</organism>
<evidence type="ECO:0000256" key="1">
    <source>
        <dbReference type="SAM" id="SignalP"/>
    </source>
</evidence>
<evidence type="ECO:0000313" key="4">
    <source>
        <dbReference type="Proteomes" id="UP000552038"/>
    </source>
</evidence>
<accession>A0AAP7DI08</accession>
<dbReference type="InterPro" id="IPR001119">
    <property type="entry name" value="SLH_dom"/>
</dbReference>